<dbReference type="AlphaFoldDB" id="A0A8B8AVQ2"/>
<dbReference type="Pfam" id="PF03184">
    <property type="entry name" value="DDE_1"/>
    <property type="match status" value="1"/>
</dbReference>
<accession>A0A8B8AVQ2</accession>
<proteinExistence type="predicted"/>
<protein>
    <submittedName>
        <fullName evidence="4">Tigger transposable element-derived protein 6-like</fullName>
    </submittedName>
</protein>
<dbReference type="SUPFAM" id="SSF46689">
    <property type="entry name" value="Homeodomain-like"/>
    <property type="match status" value="1"/>
</dbReference>
<keyword evidence="1" id="KW-0238">DNA-binding</keyword>
<dbReference type="OrthoDB" id="9909311at2759"/>
<evidence type="ECO:0000313" key="4">
    <source>
        <dbReference type="RefSeq" id="XP_022294768.1"/>
    </source>
</evidence>
<sequence>MSAHHAAINDEMLLTKARKLGEQLGVTDFSYSRGYLHRFKSRRGMKRKLYKGEADSADMTAVQTGREDLQRVLQDYDPEDIFNLDETGLFYRLGPNYTLARTKVSGTKKSKDRITVALTSNATGNTKLKPFVISKVNRPRCFGKTYNPETYVRYRHNAKAWMTSDFFQDWLKDFDRQMRRKVILLVDNAASHNQGDL</sequence>
<dbReference type="GeneID" id="111104891"/>
<organism evidence="3 4">
    <name type="scientific">Crassostrea virginica</name>
    <name type="common">Eastern oyster</name>
    <dbReference type="NCBI Taxonomy" id="6565"/>
    <lineage>
        <taxon>Eukaryota</taxon>
        <taxon>Metazoa</taxon>
        <taxon>Spiralia</taxon>
        <taxon>Lophotrochozoa</taxon>
        <taxon>Mollusca</taxon>
        <taxon>Bivalvia</taxon>
        <taxon>Autobranchia</taxon>
        <taxon>Pteriomorphia</taxon>
        <taxon>Ostreida</taxon>
        <taxon>Ostreoidea</taxon>
        <taxon>Ostreidae</taxon>
        <taxon>Crassostrea</taxon>
    </lineage>
</organism>
<reference evidence="4" key="1">
    <citation type="submission" date="2025-08" db="UniProtKB">
        <authorList>
            <consortium name="RefSeq"/>
        </authorList>
    </citation>
    <scope>IDENTIFICATION</scope>
    <source>
        <tissue evidence="4">Whole sample</tissue>
    </source>
</reference>
<dbReference type="PANTHER" id="PTHR19303:SF73">
    <property type="entry name" value="PROTEIN PDC2"/>
    <property type="match status" value="1"/>
</dbReference>
<dbReference type="GO" id="GO:0003677">
    <property type="term" value="F:DNA binding"/>
    <property type="evidence" value="ECO:0007669"/>
    <property type="project" value="UniProtKB-KW"/>
</dbReference>
<dbReference type="GO" id="GO:0005634">
    <property type="term" value="C:nucleus"/>
    <property type="evidence" value="ECO:0007669"/>
    <property type="project" value="TreeGrafter"/>
</dbReference>
<dbReference type="Pfam" id="PF03221">
    <property type="entry name" value="HTH_Tnp_Tc5"/>
    <property type="match status" value="1"/>
</dbReference>
<dbReference type="InterPro" id="IPR004875">
    <property type="entry name" value="DDE_SF_endonuclease_dom"/>
</dbReference>
<dbReference type="PANTHER" id="PTHR19303">
    <property type="entry name" value="TRANSPOSON"/>
    <property type="match status" value="1"/>
</dbReference>
<dbReference type="InterPro" id="IPR009057">
    <property type="entry name" value="Homeodomain-like_sf"/>
</dbReference>
<name>A0A8B8AVQ2_CRAVI</name>
<keyword evidence="3" id="KW-1185">Reference proteome</keyword>
<dbReference type="KEGG" id="cvn:111104891"/>
<evidence type="ECO:0000256" key="1">
    <source>
        <dbReference type="ARBA" id="ARBA00023125"/>
    </source>
</evidence>
<dbReference type="InterPro" id="IPR006600">
    <property type="entry name" value="HTH_CenpB_DNA-bd_dom"/>
</dbReference>
<dbReference type="Proteomes" id="UP000694844">
    <property type="component" value="Chromosome 7"/>
</dbReference>
<dbReference type="PROSITE" id="PS51253">
    <property type="entry name" value="HTH_CENPB"/>
    <property type="match status" value="1"/>
</dbReference>
<dbReference type="RefSeq" id="XP_022294768.1">
    <property type="nucleotide sequence ID" value="XM_022439060.1"/>
</dbReference>
<evidence type="ECO:0000259" key="2">
    <source>
        <dbReference type="PROSITE" id="PS51253"/>
    </source>
</evidence>
<gene>
    <name evidence="4" type="primary">LOC111104891</name>
</gene>
<feature type="domain" description="HTH CENPB-type" evidence="2">
    <location>
        <begin position="1"/>
        <end position="49"/>
    </location>
</feature>
<dbReference type="Gene3D" id="1.10.10.60">
    <property type="entry name" value="Homeodomain-like"/>
    <property type="match status" value="1"/>
</dbReference>
<dbReference type="InterPro" id="IPR050863">
    <property type="entry name" value="CenT-Element_Derived"/>
</dbReference>
<evidence type="ECO:0000313" key="3">
    <source>
        <dbReference type="Proteomes" id="UP000694844"/>
    </source>
</evidence>